<evidence type="ECO:0000256" key="1">
    <source>
        <dbReference type="ARBA" id="ARBA00023450"/>
    </source>
</evidence>
<comment type="similarity">
    <text evidence="1">Belongs to the Rv1128c/1148c/1588c/1702c/1945/3466 family.</text>
</comment>
<comment type="caution">
    <text evidence="3">The sequence shown here is derived from an EMBL/GenBank/DDBJ whole genome shotgun (WGS) entry which is preliminary data.</text>
</comment>
<dbReference type="GO" id="GO:0008270">
    <property type="term" value="F:zinc ion binding"/>
    <property type="evidence" value="ECO:0007669"/>
    <property type="project" value="InterPro"/>
</dbReference>
<dbReference type="GO" id="GO:0003676">
    <property type="term" value="F:nucleic acid binding"/>
    <property type="evidence" value="ECO:0007669"/>
    <property type="project" value="InterPro"/>
</dbReference>
<evidence type="ECO:0000313" key="4">
    <source>
        <dbReference type="Proteomes" id="UP000321039"/>
    </source>
</evidence>
<protein>
    <submittedName>
        <fullName evidence="3">DUF222 domain-containing protein</fullName>
    </submittedName>
</protein>
<dbReference type="InterPro" id="IPR002711">
    <property type="entry name" value="HNH"/>
</dbReference>
<dbReference type="InterPro" id="IPR003870">
    <property type="entry name" value="DUF222"/>
</dbReference>
<dbReference type="Pfam" id="PF01844">
    <property type="entry name" value="HNH"/>
    <property type="match status" value="1"/>
</dbReference>
<dbReference type="Proteomes" id="UP000321039">
    <property type="component" value="Unassembled WGS sequence"/>
</dbReference>
<dbReference type="AlphaFoldDB" id="A0A5C9A3G0"/>
<organism evidence="3 4">
    <name type="scientific">Parahaliea maris</name>
    <dbReference type="NCBI Taxonomy" id="2716870"/>
    <lineage>
        <taxon>Bacteria</taxon>
        <taxon>Pseudomonadati</taxon>
        <taxon>Pseudomonadota</taxon>
        <taxon>Gammaproteobacteria</taxon>
        <taxon>Cellvibrionales</taxon>
        <taxon>Halieaceae</taxon>
        <taxon>Parahaliea</taxon>
    </lineage>
</organism>
<evidence type="ECO:0000313" key="3">
    <source>
        <dbReference type="EMBL" id="TXS94157.1"/>
    </source>
</evidence>
<name>A0A5C9A3G0_9GAMM</name>
<evidence type="ECO:0000259" key="2">
    <source>
        <dbReference type="SMART" id="SM00507"/>
    </source>
</evidence>
<gene>
    <name evidence="3" type="ORF">FV139_11195</name>
</gene>
<proteinExistence type="inferred from homology"/>
<dbReference type="GO" id="GO:0004519">
    <property type="term" value="F:endonuclease activity"/>
    <property type="evidence" value="ECO:0007669"/>
    <property type="project" value="InterPro"/>
</dbReference>
<dbReference type="InterPro" id="IPR003615">
    <property type="entry name" value="HNH_nuc"/>
</dbReference>
<dbReference type="EMBL" id="VRZA01000003">
    <property type="protein sequence ID" value="TXS94157.1"/>
    <property type="molecule type" value="Genomic_DNA"/>
</dbReference>
<reference evidence="3 4" key="1">
    <citation type="submission" date="2019-08" db="EMBL/GenBank/DDBJ databases">
        <title>Parahaliea maris sp. nov., isolated from the surface seawater.</title>
        <authorList>
            <person name="Liu Y."/>
        </authorList>
    </citation>
    <scope>NUCLEOTIDE SEQUENCE [LARGE SCALE GENOMIC DNA]</scope>
    <source>
        <strain evidence="3 4">HSLHS9</strain>
    </source>
</reference>
<accession>A0A5C9A3G0</accession>
<keyword evidence="4" id="KW-1185">Reference proteome</keyword>
<dbReference type="SMART" id="SM00507">
    <property type="entry name" value="HNHc"/>
    <property type="match status" value="1"/>
</dbReference>
<feature type="domain" description="HNH nuclease" evidence="2">
    <location>
        <begin position="344"/>
        <end position="395"/>
    </location>
</feature>
<dbReference type="CDD" id="cd00085">
    <property type="entry name" value="HNHc"/>
    <property type="match status" value="1"/>
</dbReference>
<dbReference type="Pfam" id="PF02720">
    <property type="entry name" value="DUF222"/>
    <property type="match status" value="1"/>
</dbReference>
<dbReference type="RefSeq" id="WP_148068499.1">
    <property type="nucleotide sequence ID" value="NZ_VRZA01000003.1"/>
</dbReference>
<sequence>MNLPVRITEPFHADDTDDLARQITLLAGQINAANHRLLKLIAEFDHRKGWSGGGTVRSCAYWLNWQCGIALGAAREKVRVAHCLGELPQIDAAFAKGEISYSKVRAMTRVATKDNEDYLLMIARHGTASHMEKLVGKFDRVQKQLSDRQQENEQDNVRKLVYYQDEQGMWVIHAKLPPEAGEQVIKAVEAVVAPLQAERQKELQEKREEGTCKDVSAETFSEAVEREERESGNHFQELLEQTRADALVKITEHFLATHSEGETIHALKGAERCQIMLHVDIGTLREQEGQQPHGPKCCELEHKQWLSPATARRLACDASLVTVLENEHGEVLNIGRRTRTVPPSIRRALSLRDKTCRFPGCCESRYVDAHHIRHWADGGETSLDNLVTLCRYHHRLLHQGGFAIDVEPRGTEASTPTLRFSTPAGVTIESSVYPQFPNVSAEISPDSLSSWSPHIDADTLRPCWTGESMDYGMAVDGLLSRAP</sequence>
<dbReference type="Gene3D" id="1.10.30.50">
    <property type="match status" value="1"/>
</dbReference>